<dbReference type="GO" id="GO:0000731">
    <property type="term" value="P:DNA synthesis involved in DNA repair"/>
    <property type="evidence" value="ECO:0007669"/>
    <property type="project" value="TreeGrafter"/>
</dbReference>
<dbReference type="GO" id="GO:0005524">
    <property type="term" value="F:ATP binding"/>
    <property type="evidence" value="ECO:0007669"/>
    <property type="project" value="InterPro"/>
</dbReference>
<dbReference type="PATRIC" id="fig|229921.5.peg.3059"/>
<reference evidence="2 3" key="1">
    <citation type="submission" date="2015-07" db="EMBL/GenBank/DDBJ databases">
        <title>Genome sequence of Levilinea saccharolytica DSM 16555.</title>
        <authorList>
            <person name="Hemp J."/>
            <person name="Ward L.M."/>
            <person name="Pace L.A."/>
            <person name="Fischer W.W."/>
        </authorList>
    </citation>
    <scope>NUCLEOTIDE SEQUENCE [LARGE SCALE GENOMIC DNA]</scope>
    <source>
        <strain evidence="2 3">KIBI-1</strain>
    </source>
</reference>
<evidence type="ECO:0000313" key="2">
    <source>
        <dbReference type="EMBL" id="KPL89927.1"/>
    </source>
</evidence>
<comment type="caution">
    <text evidence="2">The sequence shown here is derived from an EMBL/GenBank/DDBJ whole genome shotgun (WGS) entry which is preliminary data.</text>
</comment>
<name>A0A0P6YD95_9CHLR</name>
<dbReference type="GO" id="GO:0016887">
    <property type="term" value="F:ATP hydrolysis activity"/>
    <property type="evidence" value="ECO:0007669"/>
    <property type="project" value="InterPro"/>
</dbReference>
<accession>A0A0P6YD95</accession>
<gene>
    <name evidence="2" type="ORF">ADN01_03385</name>
</gene>
<dbReference type="PANTHER" id="PTHR32182:SF22">
    <property type="entry name" value="ATP-DEPENDENT ENDONUCLEASE, OLD FAMILY-RELATED"/>
    <property type="match status" value="1"/>
</dbReference>
<dbReference type="PIRSF" id="PIRSF029347">
    <property type="entry name" value="RecF"/>
    <property type="match status" value="1"/>
</dbReference>
<organism evidence="2 3">
    <name type="scientific">Levilinea saccharolytica</name>
    <dbReference type="NCBI Taxonomy" id="229921"/>
    <lineage>
        <taxon>Bacteria</taxon>
        <taxon>Bacillati</taxon>
        <taxon>Chloroflexota</taxon>
        <taxon>Anaerolineae</taxon>
        <taxon>Anaerolineales</taxon>
        <taxon>Anaerolineaceae</taxon>
        <taxon>Levilinea</taxon>
    </lineage>
</organism>
<proteinExistence type="predicted"/>
<dbReference type="Proteomes" id="UP000050501">
    <property type="component" value="Unassembled WGS sequence"/>
</dbReference>
<dbReference type="EMBL" id="LGCM01000014">
    <property type="protein sequence ID" value="KPL89927.1"/>
    <property type="molecule type" value="Genomic_DNA"/>
</dbReference>
<dbReference type="AlphaFoldDB" id="A0A0P6YD95"/>
<protein>
    <submittedName>
        <fullName evidence="2">Chromosome segregation protein SMC</fullName>
    </submittedName>
</protein>
<dbReference type="InterPro" id="IPR003959">
    <property type="entry name" value="ATPase_AAA_core"/>
</dbReference>
<dbReference type="GO" id="GO:0006302">
    <property type="term" value="P:double-strand break repair"/>
    <property type="evidence" value="ECO:0007669"/>
    <property type="project" value="TreeGrafter"/>
</dbReference>
<dbReference type="PANTHER" id="PTHR32182">
    <property type="entry name" value="DNA REPLICATION AND REPAIR PROTEIN RECF"/>
    <property type="match status" value="1"/>
</dbReference>
<feature type="domain" description="ATPase AAA-type core" evidence="1">
    <location>
        <begin position="27"/>
        <end position="315"/>
    </location>
</feature>
<dbReference type="RefSeq" id="WP_062416898.1">
    <property type="nucleotide sequence ID" value="NZ_DF967974.1"/>
</dbReference>
<dbReference type="Pfam" id="PF13304">
    <property type="entry name" value="AAA_21"/>
    <property type="match status" value="1"/>
</dbReference>
<dbReference type="InterPro" id="IPR014555">
    <property type="entry name" value="RecF-like"/>
</dbReference>
<keyword evidence="3" id="KW-1185">Reference proteome</keyword>
<dbReference type="Gene3D" id="3.40.50.300">
    <property type="entry name" value="P-loop containing nucleotide triphosphate hydrolases"/>
    <property type="match status" value="1"/>
</dbReference>
<dbReference type="OrthoDB" id="9810873at2"/>
<evidence type="ECO:0000259" key="1">
    <source>
        <dbReference type="Pfam" id="PF13304"/>
    </source>
</evidence>
<dbReference type="SUPFAM" id="SSF52540">
    <property type="entry name" value="P-loop containing nucleoside triphosphate hydrolases"/>
    <property type="match status" value="1"/>
</dbReference>
<sequence length="367" mass="41573">MARPLDQISIKGFKSIRELVDFPLGPLNVLIGANGAGKTNFISFFNLLNQIVQNNLQVTIAQSGGANSFLYFGQKKTSEIKIRLVFGSNSYQCTLVPASGDTLIFADELIWFHDKKRYPNPYTVQLGGGQRETRLHEESRRQQFMSIADHVLGAIKSWRVYHFHDTSSSARVKQQGDLNDNQMLRPDASNLAAFLYLLRETENDHYRKIVSTIRLVAPFFDDFTLRPNPLNQEKIQLEWQEKGSDTYFNAQTLSDGTLRFMCLATLLLQPKLPSTIIIDEPELGLHPYAITMLASLLKSASQKTQVVVSTQSVPLVNQFGPEEIVVVDRKDGQSTFERRTAKDLENWLDDYGMGDLWEKNLLGGRPR</sequence>
<dbReference type="InterPro" id="IPR027417">
    <property type="entry name" value="P-loop_NTPase"/>
</dbReference>
<dbReference type="STRING" id="229921.ADN01_03385"/>
<evidence type="ECO:0000313" key="3">
    <source>
        <dbReference type="Proteomes" id="UP000050501"/>
    </source>
</evidence>